<gene>
    <name evidence="1" type="ORF">PHPALM_16207</name>
</gene>
<protein>
    <submittedName>
        <fullName evidence="1">Uncharacterized protein</fullName>
    </submittedName>
</protein>
<dbReference type="AlphaFoldDB" id="A0A2P4XQB8"/>
<sequence length="89" mass="10069">EFLQSKDERTQFDQSVKIEEGDIGHIHDIEGHPLDGIAFPTNSHLTNHYVGAAQAVFRRAGRGLNDYVNDPVDVAPRVPPWRRLHLMQA</sequence>
<dbReference type="OrthoDB" id="6133115at2759"/>
<proteinExistence type="predicted"/>
<evidence type="ECO:0000313" key="1">
    <source>
        <dbReference type="EMBL" id="POM67734.1"/>
    </source>
</evidence>
<dbReference type="Proteomes" id="UP000237271">
    <property type="component" value="Unassembled WGS sequence"/>
</dbReference>
<accession>A0A2P4XQB8</accession>
<feature type="non-terminal residue" evidence="1">
    <location>
        <position position="1"/>
    </location>
</feature>
<reference evidence="1 2" key="1">
    <citation type="journal article" date="2017" name="Genome Biol. Evol.">
        <title>Phytophthora megakarya and P. palmivora, closely related causal agents of cacao black pod rot, underwent increases in genome sizes and gene numbers by different mechanisms.</title>
        <authorList>
            <person name="Ali S.S."/>
            <person name="Shao J."/>
            <person name="Lary D.J."/>
            <person name="Kronmiller B."/>
            <person name="Shen D."/>
            <person name="Strem M.D."/>
            <person name="Amoako-Attah I."/>
            <person name="Akrofi A.Y."/>
            <person name="Begoude B.A."/>
            <person name="Ten Hoopen G.M."/>
            <person name="Coulibaly K."/>
            <person name="Kebe B.I."/>
            <person name="Melnick R.L."/>
            <person name="Guiltinan M.J."/>
            <person name="Tyler B.M."/>
            <person name="Meinhardt L.W."/>
            <person name="Bailey B.A."/>
        </authorList>
    </citation>
    <scope>NUCLEOTIDE SEQUENCE [LARGE SCALE GENOMIC DNA]</scope>
    <source>
        <strain evidence="2">sbr112.9</strain>
    </source>
</reference>
<keyword evidence="2" id="KW-1185">Reference proteome</keyword>
<organism evidence="1 2">
    <name type="scientific">Phytophthora palmivora</name>
    <dbReference type="NCBI Taxonomy" id="4796"/>
    <lineage>
        <taxon>Eukaryota</taxon>
        <taxon>Sar</taxon>
        <taxon>Stramenopiles</taxon>
        <taxon>Oomycota</taxon>
        <taxon>Peronosporomycetes</taxon>
        <taxon>Peronosporales</taxon>
        <taxon>Peronosporaceae</taxon>
        <taxon>Phytophthora</taxon>
    </lineage>
</organism>
<comment type="caution">
    <text evidence="1">The sequence shown here is derived from an EMBL/GenBank/DDBJ whole genome shotgun (WGS) entry which is preliminary data.</text>
</comment>
<dbReference type="EMBL" id="NCKW01008724">
    <property type="protein sequence ID" value="POM67734.1"/>
    <property type="molecule type" value="Genomic_DNA"/>
</dbReference>
<evidence type="ECO:0000313" key="2">
    <source>
        <dbReference type="Proteomes" id="UP000237271"/>
    </source>
</evidence>
<name>A0A2P4XQB8_9STRA</name>